<dbReference type="Proteomes" id="UP000887226">
    <property type="component" value="Unassembled WGS sequence"/>
</dbReference>
<reference evidence="2" key="1">
    <citation type="journal article" date="2021" name="IMA Fungus">
        <title>Genomic characterization of three marine fungi, including Emericellopsis atlantica sp. nov. with signatures of a generalist lifestyle and marine biomass degradation.</title>
        <authorList>
            <person name="Hagestad O.C."/>
            <person name="Hou L."/>
            <person name="Andersen J.H."/>
            <person name="Hansen E.H."/>
            <person name="Altermark B."/>
            <person name="Li C."/>
            <person name="Kuhnert E."/>
            <person name="Cox R.J."/>
            <person name="Crous P.W."/>
            <person name="Spatafora J.W."/>
            <person name="Lail K."/>
            <person name="Amirebrahimi M."/>
            <person name="Lipzen A."/>
            <person name="Pangilinan J."/>
            <person name="Andreopoulos W."/>
            <person name="Hayes R.D."/>
            <person name="Ng V."/>
            <person name="Grigoriev I.V."/>
            <person name="Jackson S.A."/>
            <person name="Sutton T.D.S."/>
            <person name="Dobson A.D.W."/>
            <person name="Rama T."/>
        </authorList>
    </citation>
    <scope>NUCLEOTIDE SEQUENCE</scope>
    <source>
        <strain evidence="2">TRa3180A</strain>
    </source>
</reference>
<dbReference type="Pfam" id="PF07883">
    <property type="entry name" value="Cupin_2"/>
    <property type="match status" value="1"/>
</dbReference>
<dbReference type="InterPro" id="IPR013096">
    <property type="entry name" value="Cupin_2"/>
</dbReference>
<keyword evidence="3" id="KW-1185">Reference proteome</keyword>
<gene>
    <name evidence="2" type="ORF">BJ878DRAFT_426044</name>
</gene>
<dbReference type="EMBL" id="MU254080">
    <property type="protein sequence ID" value="KAG9242369.1"/>
    <property type="molecule type" value="Genomic_DNA"/>
</dbReference>
<name>A0A9P8CCV8_9HELO</name>
<dbReference type="PANTHER" id="PTHR38599:SF1">
    <property type="entry name" value="CUPIN DOMAIN PROTEIN (AFU_ORTHOLOGUE AFUA_3G13620)"/>
    <property type="match status" value="1"/>
</dbReference>
<feature type="non-terminal residue" evidence="2">
    <location>
        <position position="1"/>
    </location>
</feature>
<dbReference type="OrthoDB" id="5793281at2759"/>
<evidence type="ECO:0000259" key="1">
    <source>
        <dbReference type="Pfam" id="PF07883"/>
    </source>
</evidence>
<dbReference type="InterPro" id="IPR014710">
    <property type="entry name" value="RmlC-like_jellyroll"/>
</dbReference>
<evidence type="ECO:0000313" key="2">
    <source>
        <dbReference type="EMBL" id="KAG9242369.1"/>
    </source>
</evidence>
<dbReference type="SUPFAM" id="SSF51182">
    <property type="entry name" value="RmlC-like cupins"/>
    <property type="match status" value="1"/>
</dbReference>
<dbReference type="InterPro" id="IPR011051">
    <property type="entry name" value="RmlC_Cupin_sf"/>
</dbReference>
<accession>A0A9P8CCV8</accession>
<dbReference type="AlphaFoldDB" id="A0A9P8CCV8"/>
<proteinExistence type="predicted"/>
<dbReference type="Gene3D" id="2.60.120.10">
    <property type="entry name" value="Jelly Rolls"/>
    <property type="match status" value="1"/>
</dbReference>
<protein>
    <recommendedName>
        <fullName evidence="1">Cupin type-2 domain-containing protein</fullName>
    </recommendedName>
</protein>
<sequence length="131" mass="13677">SAPAGKATLIYSHALENVPGKSLVGIHVEFPGGAETPPHTHAGPSLVAVVLEGQVFNKIEGGELVVLKAGDSFFEHPGAHNFNITGRAGLLTTLVVDTEIAENGVNALTVIDEGYILGSYKELRFAYVGVN</sequence>
<feature type="domain" description="Cupin type-2" evidence="1">
    <location>
        <begin position="27"/>
        <end position="82"/>
    </location>
</feature>
<evidence type="ECO:0000313" key="3">
    <source>
        <dbReference type="Proteomes" id="UP000887226"/>
    </source>
</evidence>
<comment type="caution">
    <text evidence="2">The sequence shown here is derived from an EMBL/GenBank/DDBJ whole genome shotgun (WGS) entry which is preliminary data.</text>
</comment>
<organism evidence="2 3">
    <name type="scientific">Calycina marina</name>
    <dbReference type="NCBI Taxonomy" id="1763456"/>
    <lineage>
        <taxon>Eukaryota</taxon>
        <taxon>Fungi</taxon>
        <taxon>Dikarya</taxon>
        <taxon>Ascomycota</taxon>
        <taxon>Pezizomycotina</taxon>
        <taxon>Leotiomycetes</taxon>
        <taxon>Helotiales</taxon>
        <taxon>Pezizellaceae</taxon>
        <taxon>Calycina</taxon>
    </lineage>
</organism>
<dbReference type="PANTHER" id="PTHR38599">
    <property type="entry name" value="CUPIN DOMAIN PROTEIN (AFU_ORTHOLOGUE AFUA_3G13620)"/>
    <property type="match status" value="1"/>
</dbReference>